<dbReference type="EMBL" id="QRGA01000003">
    <property type="protein sequence ID" value="RDU99811.1"/>
    <property type="molecule type" value="Genomic_DNA"/>
</dbReference>
<evidence type="ECO:0000313" key="2">
    <source>
        <dbReference type="EMBL" id="RDU99811.1"/>
    </source>
</evidence>
<reference evidence="2 3" key="1">
    <citation type="submission" date="2018-08" db="EMBL/GenBank/DDBJ databases">
        <title>Paraburkholderia sp. DHOM06 isolated from forest soil.</title>
        <authorList>
            <person name="Gao Z.-H."/>
            <person name="Qiu L.-H."/>
        </authorList>
    </citation>
    <scope>NUCLEOTIDE SEQUENCE [LARGE SCALE GENOMIC DNA]</scope>
    <source>
        <strain evidence="2 3">DHOM06</strain>
    </source>
</reference>
<dbReference type="AlphaFoldDB" id="A0A3D8K5H7"/>
<gene>
    <name evidence="2" type="ORF">DWV00_05195</name>
</gene>
<dbReference type="Proteomes" id="UP000256838">
    <property type="component" value="Unassembled WGS sequence"/>
</dbReference>
<evidence type="ECO:0000313" key="3">
    <source>
        <dbReference type="Proteomes" id="UP000256838"/>
    </source>
</evidence>
<comment type="caution">
    <text evidence="2">The sequence shown here is derived from an EMBL/GenBank/DDBJ whole genome shotgun (WGS) entry which is preliminary data.</text>
</comment>
<feature type="chain" id="PRO_5017682541" evidence="1">
    <location>
        <begin position="23"/>
        <end position="249"/>
    </location>
</feature>
<keyword evidence="1" id="KW-0732">Signal</keyword>
<feature type="signal peptide" evidence="1">
    <location>
        <begin position="1"/>
        <end position="22"/>
    </location>
</feature>
<sequence>MLRPIAYCLAASLALGSNLSHAQKTEPKLHLIYNANADLCTSAFRTLTSIHRRYPKANYIADEPKAFFSTPGFGEPHWLSKSDPAVVELGMGDPRFTRLDFADGQRLIAVNDIPLGSHGDFTTDVWIAKPGKNLAIRDDIKVNDDTLTSADPADVELLIDFERDKVRSSSPYPLVSLGKKTFSFDEGSPPNSSAIKSANDLFIGPDSQEPFGFKGRLYFLVGAAFAGPWTIYGFDKNAVPTMECIADFQ</sequence>
<accession>A0A3D8K5H7</accession>
<keyword evidence="3" id="KW-1185">Reference proteome</keyword>
<proteinExistence type="predicted"/>
<protein>
    <submittedName>
        <fullName evidence="2">Uncharacterized protein</fullName>
    </submittedName>
</protein>
<organism evidence="2 3">
    <name type="scientific">Trinickia dinghuensis</name>
    <dbReference type="NCBI Taxonomy" id="2291023"/>
    <lineage>
        <taxon>Bacteria</taxon>
        <taxon>Pseudomonadati</taxon>
        <taxon>Pseudomonadota</taxon>
        <taxon>Betaproteobacteria</taxon>
        <taxon>Burkholderiales</taxon>
        <taxon>Burkholderiaceae</taxon>
        <taxon>Trinickia</taxon>
    </lineage>
</organism>
<name>A0A3D8K5H7_9BURK</name>
<evidence type="ECO:0000256" key="1">
    <source>
        <dbReference type="SAM" id="SignalP"/>
    </source>
</evidence>